<dbReference type="InterPro" id="IPR006139">
    <property type="entry name" value="D-isomer_2_OHA_DH_cat_dom"/>
</dbReference>
<evidence type="ECO:0000256" key="10">
    <source>
        <dbReference type="SAM" id="MobiDB-lite"/>
    </source>
</evidence>
<dbReference type="AlphaFoldDB" id="A0A6J4S2U0"/>
<name>A0A6J4S2U0_9ACTN</name>
<evidence type="ECO:0000256" key="4">
    <source>
        <dbReference type="ARBA" id="ARBA00021582"/>
    </source>
</evidence>
<keyword evidence="9" id="KW-0718">Serine biosynthesis</keyword>
<keyword evidence="9" id="KW-0028">Amino-acid biosynthesis</keyword>
<dbReference type="Pfam" id="PF00389">
    <property type="entry name" value="2-Hacid_dh"/>
    <property type="match status" value="1"/>
</dbReference>
<dbReference type="InterPro" id="IPR029752">
    <property type="entry name" value="D-isomer_DH_CS1"/>
</dbReference>
<evidence type="ECO:0000256" key="6">
    <source>
        <dbReference type="ARBA" id="ARBA00023027"/>
    </source>
</evidence>
<protein>
    <recommendedName>
        <fullName evidence="4 9">D-3-phosphoglycerate dehydrogenase</fullName>
        <ecNumber evidence="9">1.1.1.95</ecNumber>
    </recommendedName>
</protein>
<comment type="pathway">
    <text evidence="2 9">Amino-acid biosynthesis; L-serine biosynthesis; L-serine from 3-phospho-D-glycerate: step 1/3.</text>
</comment>
<dbReference type="PANTHER" id="PTHR42938:SF47">
    <property type="entry name" value="HYDROXYPYRUVATE REDUCTASE"/>
    <property type="match status" value="1"/>
</dbReference>
<dbReference type="InterPro" id="IPR006236">
    <property type="entry name" value="PGDH"/>
</dbReference>
<organism evidence="12">
    <name type="scientific">uncultured Solirubrobacteraceae bacterium</name>
    <dbReference type="NCBI Taxonomy" id="1162706"/>
    <lineage>
        <taxon>Bacteria</taxon>
        <taxon>Bacillati</taxon>
        <taxon>Actinomycetota</taxon>
        <taxon>Thermoleophilia</taxon>
        <taxon>Solirubrobacterales</taxon>
        <taxon>Solirubrobacteraceae</taxon>
        <taxon>environmental samples</taxon>
    </lineage>
</organism>
<dbReference type="Gene3D" id="3.30.70.260">
    <property type="match status" value="1"/>
</dbReference>
<dbReference type="NCBIfam" id="TIGR01327">
    <property type="entry name" value="PGDH"/>
    <property type="match status" value="1"/>
</dbReference>
<dbReference type="CDD" id="cd04902">
    <property type="entry name" value="ACT_3PGDH-xct"/>
    <property type="match status" value="1"/>
</dbReference>
<evidence type="ECO:0000256" key="3">
    <source>
        <dbReference type="ARBA" id="ARBA00005854"/>
    </source>
</evidence>
<dbReference type="InterPro" id="IPR006140">
    <property type="entry name" value="D-isomer_DH_NAD-bd"/>
</dbReference>
<accession>A0A6J4S2U0</accession>
<dbReference type="InterPro" id="IPR029009">
    <property type="entry name" value="ASB_dom_sf"/>
</dbReference>
<sequence>MSAATPRVLVAEEIAEAGVDMLRRSFAVDVATDWSAEQLAERIGDYDAILIRSATRLDAALIERAERLKVIGRAGIGVDNVDVAAATRRGIIVANAPQSNIVAAAEHTMALMLALARNVPQAHASLVDGRWERSRFGGVEVYEKTLGVLGFGRIGQLVAARARGFGMEVVGFDPFVSAERFRELGAERAESPADLYARADFITVHLPRTPETRGWLNAEAFAQMRDGVRIVNCARGELVDDAALQAALDSGRVAGAALDVFSKEPITEHPLFGYPNVVVTPHLGASTAEAQDRAGIQTAEQVLAALTGGVVSTAVNIPAVSAEDMEIVGPFLPLCNRLGRLGRSLGEGPGIERVEIEYFGRIAARDTRLLTIAVLFGLLSGSTDDDVNLVNAPALARERGIEVAETRESQSRDYQESIRVTVTGRGAPVRVAGTTLGPGHQPHLLAAWGQRLNLQLDQDHVALFRYVDVPGMIGRVGSEFGAAGVNIVSATVSRNESDSDGSREPTAVMGLTTDRPVPPEVIDAIVESEGFLTGRSVSFDPV</sequence>
<dbReference type="SUPFAM" id="SSF143548">
    <property type="entry name" value="Serine metabolism enzymes domain"/>
    <property type="match status" value="1"/>
</dbReference>
<keyword evidence="6 9" id="KW-0520">NAD</keyword>
<comment type="catalytic activity">
    <reaction evidence="7">
        <text>(R)-2-hydroxyglutarate + NAD(+) = 2-oxoglutarate + NADH + H(+)</text>
        <dbReference type="Rhea" id="RHEA:49612"/>
        <dbReference type="ChEBI" id="CHEBI:15378"/>
        <dbReference type="ChEBI" id="CHEBI:15801"/>
        <dbReference type="ChEBI" id="CHEBI:16810"/>
        <dbReference type="ChEBI" id="CHEBI:57540"/>
        <dbReference type="ChEBI" id="CHEBI:57945"/>
        <dbReference type="EC" id="1.1.1.399"/>
    </reaction>
</comment>
<feature type="region of interest" description="Disordered" evidence="10">
    <location>
        <begin position="492"/>
        <end position="514"/>
    </location>
</feature>
<evidence type="ECO:0000256" key="2">
    <source>
        <dbReference type="ARBA" id="ARBA00005216"/>
    </source>
</evidence>
<dbReference type="Pfam" id="PF19304">
    <property type="entry name" value="PGDH_inter"/>
    <property type="match status" value="1"/>
</dbReference>
<dbReference type="SUPFAM" id="SSF55021">
    <property type="entry name" value="ACT-like"/>
    <property type="match status" value="1"/>
</dbReference>
<dbReference type="GO" id="GO:0051287">
    <property type="term" value="F:NAD binding"/>
    <property type="evidence" value="ECO:0007669"/>
    <property type="project" value="UniProtKB-UniRule"/>
</dbReference>
<comment type="catalytic activity">
    <reaction evidence="8 9">
        <text>(2R)-3-phosphoglycerate + NAD(+) = 3-phosphooxypyruvate + NADH + H(+)</text>
        <dbReference type="Rhea" id="RHEA:12641"/>
        <dbReference type="ChEBI" id="CHEBI:15378"/>
        <dbReference type="ChEBI" id="CHEBI:18110"/>
        <dbReference type="ChEBI" id="CHEBI:57540"/>
        <dbReference type="ChEBI" id="CHEBI:57945"/>
        <dbReference type="ChEBI" id="CHEBI:58272"/>
        <dbReference type="EC" id="1.1.1.95"/>
    </reaction>
</comment>
<dbReference type="InterPro" id="IPR002912">
    <property type="entry name" value="ACT_dom"/>
</dbReference>
<keyword evidence="5 9" id="KW-0560">Oxidoreductase</keyword>
<evidence type="ECO:0000259" key="11">
    <source>
        <dbReference type="PROSITE" id="PS51671"/>
    </source>
</evidence>
<comment type="similarity">
    <text evidence="3 9">Belongs to the D-isomer specific 2-hydroxyacid dehydrogenase family.</text>
</comment>
<comment type="function">
    <text evidence="1">Catalyzes the reversible oxidation of 3-phospho-D-glycerate to 3-phosphonooxypyruvate, the first step of the phosphorylated L-serine biosynthesis pathway. Also catalyzes the reversible oxidation of 2-hydroxyglutarate to 2-oxoglutarate.</text>
</comment>
<evidence type="ECO:0000256" key="8">
    <source>
        <dbReference type="ARBA" id="ARBA00048731"/>
    </source>
</evidence>
<reference evidence="12" key="1">
    <citation type="submission" date="2020-02" db="EMBL/GenBank/DDBJ databases">
        <authorList>
            <person name="Meier V. D."/>
        </authorList>
    </citation>
    <scope>NUCLEOTIDE SEQUENCE</scope>
    <source>
        <strain evidence="12">AVDCRST_MAG38</strain>
    </source>
</reference>
<feature type="domain" description="ACT" evidence="11">
    <location>
        <begin position="461"/>
        <end position="539"/>
    </location>
</feature>
<dbReference type="PROSITE" id="PS00671">
    <property type="entry name" value="D_2_HYDROXYACID_DH_3"/>
    <property type="match status" value="1"/>
</dbReference>
<dbReference type="UniPathway" id="UPA00135">
    <property type="reaction ID" value="UER00196"/>
</dbReference>
<dbReference type="InterPro" id="IPR045626">
    <property type="entry name" value="PGDH_ASB_dom"/>
</dbReference>
<dbReference type="EMBL" id="CADCVJ010000208">
    <property type="protein sequence ID" value="CAA9488385.1"/>
    <property type="molecule type" value="Genomic_DNA"/>
</dbReference>
<dbReference type="InterPro" id="IPR036291">
    <property type="entry name" value="NAD(P)-bd_dom_sf"/>
</dbReference>
<evidence type="ECO:0000256" key="1">
    <source>
        <dbReference type="ARBA" id="ARBA00003800"/>
    </source>
</evidence>
<dbReference type="InterPro" id="IPR029753">
    <property type="entry name" value="D-isomer_DH_CS"/>
</dbReference>
<dbReference type="SUPFAM" id="SSF52283">
    <property type="entry name" value="Formate/glycerate dehydrogenase catalytic domain-like"/>
    <property type="match status" value="1"/>
</dbReference>
<dbReference type="Pfam" id="PF02826">
    <property type="entry name" value="2-Hacid_dh_C"/>
    <property type="match status" value="1"/>
</dbReference>
<dbReference type="PANTHER" id="PTHR42938">
    <property type="entry name" value="FORMATE DEHYDROGENASE 1"/>
    <property type="match status" value="1"/>
</dbReference>
<evidence type="ECO:0000313" key="12">
    <source>
        <dbReference type="EMBL" id="CAA9488385.1"/>
    </source>
</evidence>
<evidence type="ECO:0000256" key="9">
    <source>
        <dbReference type="RuleBase" id="RU363003"/>
    </source>
</evidence>
<dbReference type="FunFam" id="3.30.1330.90:FF:000003">
    <property type="entry name" value="D-3-phosphoglycerate dehydrogenase"/>
    <property type="match status" value="1"/>
</dbReference>
<dbReference type="GO" id="GO:0004617">
    <property type="term" value="F:phosphoglycerate dehydrogenase activity"/>
    <property type="evidence" value="ECO:0007669"/>
    <property type="project" value="UniProtKB-UniRule"/>
</dbReference>
<dbReference type="PROSITE" id="PS00065">
    <property type="entry name" value="D_2_HYDROXYACID_DH_1"/>
    <property type="match status" value="1"/>
</dbReference>
<proteinExistence type="inferred from homology"/>
<dbReference type="CDD" id="cd12173">
    <property type="entry name" value="PGDH_4"/>
    <property type="match status" value="1"/>
</dbReference>
<dbReference type="PROSITE" id="PS51671">
    <property type="entry name" value="ACT"/>
    <property type="match status" value="1"/>
</dbReference>
<evidence type="ECO:0000256" key="7">
    <source>
        <dbReference type="ARBA" id="ARBA00048126"/>
    </source>
</evidence>
<dbReference type="SUPFAM" id="SSF51735">
    <property type="entry name" value="NAD(P)-binding Rossmann-fold domains"/>
    <property type="match status" value="1"/>
</dbReference>
<dbReference type="GO" id="GO:0006564">
    <property type="term" value="P:L-serine biosynthetic process"/>
    <property type="evidence" value="ECO:0007669"/>
    <property type="project" value="UniProtKB-UniRule"/>
</dbReference>
<dbReference type="Gene3D" id="3.40.50.720">
    <property type="entry name" value="NAD(P)-binding Rossmann-like Domain"/>
    <property type="match status" value="2"/>
</dbReference>
<dbReference type="EC" id="1.1.1.95" evidence="9"/>
<evidence type="ECO:0000256" key="5">
    <source>
        <dbReference type="ARBA" id="ARBA00023002"/>
    </source>
</evidence>
<gene>
    <name evidence="12" type="ORF">AVDCRST_MAG38-2474</name>
</gene>
<dbReference type="FunFam" id="3.40.50.720:FF:000021">
    <property type="entry name" value="D-3-phosphoglycerate dehydrogenase"/>
    <property type="match status" value="1"/>
</dbReference>
<dbReference type="Pfam" id="PF01842">
    <property type="entry name" value="ACT"/>
    <property type="match status" value="1"/>
</dbReference>
<dbReference type="InterPro" id="IPR045865">
    <property type="entry name" value="ACT-like_dom_sf"/>
</dbReference>
<dbReference type="Gene3D" id="3.30.1330.90">
    <property type="entry name" value="D-3-phosphoglycerate dehydrogenase, domain 3"/>
    <property type="match status" value="1"/>
</dbReference>